<keyword evidence="2" id="KW-0949">S-adenosyl-L-methionine</keyword>
<dbReference type="PANTHER" id="PTHR32266">
    <property type="entry name" value="NICOTIANAMINE SYNTHASE 3"/>
    <property type="match status" value="1"/>
</dbReference>
<evidence type="ECO:0000313" key="4">
    <source>
        <dbReference type="Proteomes" id="UP000248856"/>
    </source>
</evidence>
<protein>
    <recommendedName>
        <fullName evidence="5">Nicotianamine synthase-like protein</fullName>
    </recommendedName>
</protein>
<dbReference type="GO" id="GO:0030418">
    <property type="term" value="P:nicotianamine biosynthetic process"/>
    <property type="evidence" value="ECO:0007669"/>
    <property type="project" value="InterPro"/>
</dbReference>
<dbReference type="PANTHER" id="PTHR32266:SF12">
    <property type="entry name" value="NICOTIANAMINE SYNTHASE 3"/>
    <property type="match status" value="1"/>
</dbReference>
<sequence>MKPRLDAHKEHVRNDPNRTQAYIPNGLEPCDEVNACLDSLVTTCNEDYSSEEAKAVQKELSDIASDLREISNLSEGEMERVALDYIFAVYKDKGIPVLDANSNTKEDRTAHLMKIVFDVPNSSKIDGIQESHQFSFPYLDNYDKMAENELRLLTKDSSIPDLKNKTISFVGAGFPLSAIMYHIHSGAQIHLVDIDKGACERAKAFLDICAKANILNRDDFSITQGDASQIKYTRKSTADIAAQASETMVDASRHPSGVSELQSDVLVFAAALPSEIKAAALKNVSSGGLDVINRCTSETNNLLYPSTKLSSLQKNYGLENGNRVFTPEKIMYPEYAYRNKTSINSAGVRVNKKGVPAIETNKINQNTAQKIGVKVNTESRGTVMH</sequence>
<dbReference type="Gene3D" id="3.40.50.150">
    <property type="entry name" value="Vaccinia Virus protein VP39"/>
    <property type="match status" value="1"/>
</dbReference>
<organism evidence="3 4">
    <name type="scientific">Paracidovorax anthurii</name>
    <dbReference type="NCBI Taxonomy" id="78229"/>
    <lineage>
        <taxon>Bacteria</taxon>
        <taxon>Pseudomonadati</taxon>
        <taxon>Pseudomonadota</taxon>
        <taxon>Betaproteobacteria</taxon>
        <taxon>Burkholderiales</taxon>
        <taxon>Comamonadaceae</taxon>
        <taxon>Paracidovorax</taxon>
    </lineage>
</organism>
<dbReference type="EMBL" id="QLTA01000016">
    <property type="protein sequence ID" value="RAR82838.1"/>
    <property type="molecule type" value="Genomic_DNA"/>
</dbReference>
<dbReference type="InterPro" id="IPR029063">
    <property type="entry name" value="SAM-dependent_MTases_sf"/>
</dbReference>
<comment type="caution">
    <text evidence="3">The sequence shown here is derived from an EMBL/GenBank/DDBJ whole genome shotgun (WGS) entry which is preliminary data.</text>
</comment>
<keyword evidence="4" id="KW-1185">Reference proteome</keyword>
<evidence type="ECO:0000313" key="3">
    <source>
        <dbReference type="EMBL" id="RAR82838.1"/>
    </source>
</evidence>
<name>A0A328Z9V0_9BURK</name>
<dbReference type="AlphaFoldDB" id="A0A328Z9V0"/>
<evidence type="ECO:0008006" key="5">
    <source>
        <dbReference type="Google" id="ProtNLM"/>
    </source>
</evidence>
<dbReference type="PROSITE" id="PS51142">
    <property type="entry name" value="NAS"/>
    <property type="match status" value="1"/>
</dbReference>
<evidence type="ECO:0000256" key="2">
    <source>
        <dbReference type="ARBA" id="ARBA00022691"/>
    </source>
</evidence>
<accession>A0A328Z9V0</accession>
<dbReference type="InterPro" id="IPR004298">
    <property type="entry name" value="Nicotian_synth"/>
</dbReference>
<dbReference type="GO" id="GO:0030410">
    <property type="term" value="F:nicotianamine synthase activity"/>
    <property type="evidence" value="ECO:0007669"/>
    <property type="project" value="InterPro"/>
</dbReference>
<gene>
    <name evidence="3" type="ORF">AX018_101645</name>
</gene>
<dbReference type="Proteomes" id="UP000248856">
    <property type="component" value="Unassembled WGS sequence"/>
</dbReference>
<reference evidence="3 4" key="1">
    <citation type="submission" date="2018-06" db="EMBL/GenBank/DDBJ databases">
        <title>Genomic Encyclopedia of Archaeal and Bacterial Type Strains, Phase II (KMG-II): from individual species to whole genera.</title>
        <authorList>
            <person name="Goeker M."/>
        </authorList>
    </citation>
    <scope>NUCLEOTIDE SEQUENCE [LARGE SCALE GENOMIC DNA]</scope>
    <source>
        <strain evidence="3 4">CFPB 3232</strain>
    </source>
</reference>
<evidence type="ECO:0000256" key="1">
    <source>
        <dbReference type="ARBA" id="ARBA00022679"/>
    </source>
</evidence>
<proteinExistence type="predicted"/>
<keyword evidence="1" id="KW-0808">Transferase</keyword>